<gene>
    <name evidence="2" type="ORF">CLV63_11228</name>
</gene>
<proteinExistence type="predicted"/>
<name>A0A2P8DG14_9ACTN</name>
<protein>
    <submittedName>
        <fullName evidence="2">Uncharacterized protein</fullName>
    </submittedName>
</protein>
<keyword evidence="3" id="KW-1185">Reference proteome</keyword>
<evidence type="ECO:0000256" key="1">
    <source>
        <dbReference type="SAM" id="MobiDB-lite"/>
    </source>
</evidence>
<dbReference type="AlphaFoldDB" id="A0A2P8DG14"/>
<organism evidence="2 3">
    <name type="scientific">Murinocardiopsis flavida</name>
    <dbReference type="NCBI Taxonomy" id="645275"/>
    <lineage>
        <taxon>Bacteria</taxon>
        <taxon>Bacillati</taxon>
        <taxon>Actinomycetota</taxon>
        <taxon>Actinomycetes</taxon>
        <taxon>Streptosporangiales</taxon>
        <taxon>Nocardiopsidaceae</taxon>
        <taxon>Murinocardiopsis</taxon>
    </lineage>
</organism>
<dbReference type="EMBL" id="PYGA01000012">
    <property type="protein sequence ID" value="PSK96146.1"/>
    <property type="molecule type" value="Genomic_DNA"/>
</dbReference>
<reference evidence="2 3" key="1">
    <citation type="submission" date="2018-03" db="EMBL/GenBank/DDBJ databases">
        <title>Genomic Encyclopedia of Archaeal and Bacterial Type Strains, Phase II (KMG-II): from individual species to whole genera.</title>
        <authorList>
            <person name="Goeker M."/>
        </authorList>
    </citation>
    <scope>NUCLEOTIDE SEQUENCE [LARGE SCALE GENOMIC DNA]</scope>
    <source>
        <strain evidence="2 3">DSM 45312</strain>
    </source>
</reference>
<dbReference type="RefSeq" id="WP_106584095.1">
    <property type="nucleotide sequence ID" value="NZ_PYGA01000012.1"/>
</dbReference>
<feature type="region of interest" description="Disordered" evidence="1">
    <location>
        <begin position="25"/>
        <end position="44"/>
    </location>
</feature>
<evidence type="ECO:0000313" key="3">
    <source>
        <dbReference type="Proteomes" id="UP000240542"/>
    </source>
</evidence>
<sequence>MKTSPATPTASPEFGARARAWARTHLDRLEPAPATPPTEGGGPLRDLTLLALWMHLLRR</sequence>
<evidence type="ECO:0000313" key="2">
    <source>
        <dbReference type="EMBL" id="PSK96146.1"/>
    </source>
</evidence>
<comment type="caution">
    <text evidence="2">The sequence shown here is derived from an EMBL/GenBank/DDBJ whole genome shotgun (WGS) entry which is preliminary data.</text>
</comment>
<accession>A0A2P8DG14</accession>
<dbReference type="Proteomes" id="UP000240542">
    <property type="component" value="Unassembled WGS sequence"/>
</dbReference>